<gene>
    <name evidence="4" type="ORF">EXM22_12555</name>
</gene>
<evidence type="ECO:0000256" key="2">
    <source>
        <dbReference type="ARBA" id="ARBA00022729"/>
    </source>
</evidence>
<feature type="signal peptide" evidence="3">
    <location>
        <begin position="1"/>
        <end position="24"/>
    </location>
</feature>
<dbReference type="PANTHER" id="PTHR35841:SF1">
    <property type="entry name" value="PHOSPHONATES-BINDING PERIPLASMIC PROTEIN"/>
    <property type="match status" value="1"/>
</dbReference>
<dbReference type="OrthoDB" id="9776786at2"/>
<comment type="similarity">
    <text evidence="1">Belongs to the phosphate/phosphite/phosphonate binding protein family.</text>
</comment>
<evidence type="ECO:0000256" key="3">
    <source>
        <dbReference type="SAM" id="SignalP"/>
    </source>
</evidence>
<dbReference type="RefSeq" id="WP_149486857.1">
    <property type="nucleotide sequence ID" value="NZ_CP036150.1"/>
</dbReference>
<dbReference type="GO" id="GO:0043190">
    <property type="term" value="C:ATP-binding cassette (ABC) transporter complex"/>
    <property type="evidence" value="ECO:0007669"/>
    <property type="project" value="InterPro"/>
</dbReference>
<dbReference type="Proteomes" id="UP000324209">
    <property type="component" value="Chromosome"/>
</dbReference>
<dbReference type="InterPro" id="IPR005770">
    <property type="entry name" value="PhnD"/>
</dbReference>
<dbReference type="Gene3D" id="3.40.190.10">
    <property type="entry name" value="Periplasmic binding protein-like II"/>
    <property type="match status" value="2"/>
</dbReference>
<dbReference type="EMBL" id="CP036150">
    <property type="protein sequence ID" value="QEN08778.1"/>
    <property type="molecule type" value="Genomic_DNA"/>
</dbReference>
<dbReference type="NCBIfam" id="TIGR01098">
    <property type="entry name" value="3A0109s03R"/>
    <property type="match status" value="1"/>
</dbReference>
<dbReference type="Pfam" id="PF12974">
    <property type="entry name" value="Phosphonate-bd"/>
    <property type="match status" value="1"/>
</dbReference>
<dbReference type="AlphaFoldDB" id="A0A5C1QN63"/>
<protein>
    <submittedName>
        <fullName evidence="4">Phosphate/phosphite/phosphonate ABC transporter substrate-binding protein</fullName>
    </submittedName>
</protein>
<organism evidence="4 5">
    <name type="scientific">Oceanispirochaeta crateris</name>
    <dbReference type="NCBI Taxonomy" id="2518645"/>
    <lineage>
        <taxon>Bacteria</taxon>
        <taxon>Pseudomonadati</taxon>
        <taxon>Spirochaetota</taxon>
        <taxon>Spirochaetia</taxon>
        <taxon>Spirochaetales</taxon>
        <taxon>Spirochaetaceae</taxon>
        <taxon>Oceanispirochaeta</taxon>
    </lineage>
</organism>
<accession>A0A5C1QN63</accession>
<name>A0A5C1QN63_9SPIO</name>
<keyword evidence="2 3" id="KW-0732">Signal</keyword>
<dbReference type="PANTHER" id="PTHR35841">
    <property type="entry name" value="PHOSPHONATES-BINDING PERIPLASMIC PROTEIN"/>
    <property type="match status" value="1"/>
</dbReference>
<evidence type="ECO:0000313" key="4">
    <source>
        <dbReference type="EMBL" id="QEN08778.1"/>
    </source>
</evidence>
<dbReference type="GO" id="GO:0055085">
    <property type="term" value="P:transmembrane transport"/>
    <property type="evidence" value="ECO:0007669"/>
    <property type="project" value="InterPro"/>
</dbReference>
<feature type="chain" id="PRO_5023033288" evidence="3">
    <location>
        <begin position="25"/>
        <end position="286"/>
    </location>
</feature>
<dbReference type="KEGG" id="ock:EXM22_12555"/>
<keyword evidence="5" id="KW-1185">Reference proteome</keyword>
<proteinExistence type="inferred from homology"/>
<sequence>MNKCKIIMIFLSLFILLGAGQLCCQEQGSSETLKFGYSSSQNPSLLIESMTPLMEIMSEGLNVKIEFVHKKTFSEMQKAYINQEIDFGIINAFSFLRVIPYDAVIPIAARKIQNSKSYQSFFFTRKNSGIKSIDDLHGRVVALGDPYSTSSYLIPHEMFRRKNIEPETDFSETIIISKQDSLILSVLNRTSDAGVCASFIYNEQSEDIREELYVFDRSEPFALGPFVVNKNLDQETIKTIRDILLTLPETERGQRALNRAGIEGFEPVNIEDYDSLIKIAKSLNIN</sequence>
<evidence type="ECO:0000256" key="1">
    <source>
        <dbReference type="ARBA" id="ARBA00007162"/>
    </source>
</evidence>
<dbReference type="SUPFAM" id="SSF53850">
    <property type="entry name" value="Periplasmic binding protein-like II"/>
    <property type="match status" value="1"/>
</dbReference>
<reference evidence="4 5" key="1">
    <citation type="submission" date="2019-02" db="EMBL/GenBank/DDBJ databases">
        <title>Complete Genome Sequence and Methylome Analysis of free living Spirochaetas.</title>
        <authorList>
            <person name="Fomenkov A."/>
            <person name="Dubinina G."/>
            <person name="Leshcheva N."/>
            <person name="Mikheeva N."/>
            <person name="Grabovich M."/>
            <person name="Vincze T."/>
            <person name="Roberts R.J."/>
        </authorList>
    </citation>
    <scope>NUCLEOTIDE SEQUENCE [LARGE SCALE GENOMIC DNA]</scope>
    <source>
        <strain evidence="4 5">K2</strain>
    </source>
</reference>
<evidence type="ECO:0000313" key="5">
    <source>
        <dbReference type="Proteomes" id="UP000324209"/>
    </source>
</evidence>